<sequence>MRSASHDQFRITTITLFKSGEIRRTKHQIFLKSFLFVLFLSRMWKWTKKMKKRTETKQINFSVNKKRFLRRMKLIMAIAEINNPQLMSSQGERANWTDPTYRKYFIDLCMREANNGNRSGATLKPTAWNRISQELKTLTGKSITPKQLKNGWDYMKRQYLTWLKLTMTTGYGYNSTTRTFDWPPERWEEYLKKYPEAKQFRNKPLANAEELEALFSGAVATGAYNWSSGMEGIPEMGNLSSMLSETPINVEDNDCEVKTPDSYTNVDEPLPDDMQRCKKKQKKSKSDETREDINKLVVVLEKTDDKGPSITQCMPILRKLLTYDNPMYYVATNALCNKREYRELWMGMECDEERIGWIYSLPKGP</sequence>
<name>A0ACB8JAL6_CITSI</name>
<organism evidence="1 2">
    <name type="scientific">Citrus sinensis</name>
    <name type="common">Sweet orange</name>
    <name type="synonym">Citrus aurantium var. sinensis</name>
    <dbReference type="NCBI Taxonomy" id="2711"/>
    <lineage>
        <taxon>Eukaryota</taxon>
        <taxon>Viridiplantae</taxon>
        <taxon>Streptophyta</taxon>
        <taxon>Embryophyta</taxon>
        <taxon>Tracheophyta</taxon>
        <taxon>Spermatophyta</taxon>
        <taxon>Magnoliopsida</taxon>
        <taxon>eudicotyledons</taxon>
        <taxon>Gunneridae</taxon>
        <taxon>Pentapetalae</taxon>
        <taxon>rosids</taxon>
        <taxon>malvids</taxon>
        <taxon>Sapindales</taxon>
        <taxon>Rutaceae</taxon>
        <taxon>Aurantioideae</taxon>
        <taxon>Citrus</taxon>
    </lineage>
</organism>
<protein>
    <submittedName>
        <fullName evidence="1">DDE Tnp4 domain-containing protein</fullName>
    </submittedName>
</protein>
<dbReference type="Proteomes" id="UP000829398">
    <property type="component" value="Chromosome 7"/>
</dbReference>
<evidence type="ECO:0000313" key="2">
    <source>
        <dbReference type="Proteomes" id="UP000829398"/>
    </source>
</evidence>
<dbReference type="EMBL" id="CM039176">
    <property type="protein sequence ID" value="KAH9714939.1"/>
    <property type="molecule type" value="Genomic_DNA"/>
</dbReference>
<keyword evidence="2" id="KW-1185">Reference proteome</keyword>
<accession>A0ACB8JAL6</accession>
<comment type="caution">
    <text evidence="1">The sequence shown here is derived from an EMBL/GenBank/DDBJ whole genome shotgun (WGS) entry which is preliminary data.</text>
</comment>
<gene>
    <name evidence="1" type="ORF">KPL71_020839</name>
</gene>
<evidence type="ECO:0000313" key="1">
    <source>
        <dbReference type="EMBL" id="KAH9714939.1"/>
    </source>
</evidence>
<reference evidence="2" key="1">
    <citation type="journal article" date="2023" name="Hortic. Res.">
        <title>A chromosome-level phased genome enabling allele-level studies in sweet orange: a case study on citrus Huanglongbing tolerance.</title>
        <authorList>
            <person name="Wu B."/>
            <person name="Yu Q."/>
            <person name="Deng Z."/>
            <person name="Duan Y."/>
            <person name="Luo F."/>
            <person name="Gmitter F. Jr."/>
        </authorList>
    </citation>
    <scope>NUCLEOTIDE SEQUENCE [LARGE SCALE GENOMIC DNA]</scope>
    <source>
        <strain evidence="2">cv. Valencia</strain>
    </source>
</reference>
<proteinExistence type="predicted"/>